<keyword evidence="4" id="KW-1185">Reference proteome</keyword>
<dbReference type="InterPro" id="IPR028098">
    <property type="entry name" value="Glyco_trans_4-like_N"/>
</dbReference>
<organism evidence="3 4">
    <name type="scientific">Paraclostridium bifermentans</name>
    <name type="common">Clostridium bifermentans</name>
    <dbReference type="NCBI Taxonomy" id="1490"/>
    <lineage>
        <taxon>Bacteria</taxon>
        <taxon>Bacillati</taxon>
        <taxon>Bacillota</taxon>
        <taxon>Clostridia</taxon>
        <taxon>Peptostreptococcales</taxon>
        <taxon>Peptostreptococcaceae</taxon>
        <taxon>Paraclostridium</taxon>
    </lineage>
</organism>
<dbReference type="GO" id="GO:0016757">
    <property type="term" value="F:glycosyltransferase activity"/>
    <property type="evidence" value="ECO:0007669"/>
    <property type="project" value="UniProtKB-KW"/>
</dbReference>
<evidence type="ECO:0000259" key="1">
    <source>
        <dbReference type="Pfam" id="PF00534"/>
    </source>
</evidence>
<protein>
    <submittedName>
        <fullName evidence="3">Glycosyltransferase</fullName>
        <ecNumber evidence="3">2.4.-.-</ecNumber>
    </submittedName>
</protein>
<evidence type="ECO:0000259" key="2">
    <source>
        <dbReference type="Pfam" id="PF13439"/>
    </source>
</evidence>
<dbReference type="InterPro" id="IPR001296">
    <property type="entry name" value="Glyco_trans_1"/>
</dbReference>
<keyword evidence="3" id="KW-0808">Transferase</keyword>
<evidence type="ECO:0000313" key="4">
    <source>
        <dbReference type="Proteomes" id="UP001239169"/>
    </source>
</evidence>
<dbReference type="Pfam" id="PF13439">
    <property type="entry name" value="Glyco_transf_4"/>
    <property type="match status" value="1"/>
</dbReference>
<evidence type="ECO:0000313" key="3">
    <source>
        <dbReference type="EMBL" id="WGX75205.1"/>
    </source>
</evidence>
<dbReference type="EC" id="2.4.-.-" evidence="3"/>
<reference evidence="3 4" key="1">
    <citation type="submission" date="2023-04" db="EMBL/GenBank/DDBJ databases">
        <title>Bacteria Genome Submission.</title>
        <authorList>
            <person name="Isaac P."/>
        </authorList>
    </citation>
    <scope>NUCLEOTIDE SEQUENCE [LARGE SCALE GENOMIC DNA]</scope>
    <source>
        <strain evidence="3 4">SampleS7P1</strain>
    </source>
</reference>
<dbReference type="EMBL" id="CP124685">
    <property type="protein sequence ID" value="WGX75205.1"/>
    <property type="molecule type" value="Genomic_DNA"/>
</dbReference>
<dbReference type="Pfam" id="PF00534">
    <property type="entry name" value="Glycos_transf_1"/>
    <property type="match status" value="1"/>
</dbReference>
<proteinExistence type="predicted"/>
<dbReference type="SUPFAM" id="SSF53756">
    <property type="entry name" value="UDP-Glycosyltransferase/glycogen phosphorylase"/>
    <property type="match status" value="1"/>
</dbReference>
<dbReference type="Gene3D" id="3.40.50.2000">
    <property type="entry name" value="Glycogen Phosphorylase B"/>
    <property type="match status" value="2"/>
</dbReference>
<name>A0ABY8R170_PARBF</name>
<feature type="domain" description="Glycosyl transferase family 1" evidence="1">
    <location>
        <begin position="81"/>
        <end position="227"/>
    </location>
</feature>
<sequence length="276" mass="31696">MILARKLYDATNTPYIITIHGLYYQKDLLRYTCEKAKHIIAVSKPVKNFVIKNIGVEDINKVSIIYNGIKIKKNYEIADNSKLKSKLGIPNNAKIILYCSRLSFSKGRLAENFIYQSKNLLKENIYILIVGDGIKKRSIDFYANQVNYEYKGNKIITLGNIYNINAYYGISDIVVGTGRVAIEALNFSKPVICTGIKDYLGIFNFENYNEILDTYFGDHGFNDKIEKLAMGNSIKYLLENQVEYEKISTWGKSYCDNNFDLEKLINNYIDIIISKI</sequence>
<keyword evidence="3" id="KW-0328">Glycosyltransferase</keyword>
<accession>A0ABY8R170</accession>
<feature type="domain" description="Glycosyltransferase subfamily 4-like N-terminal" evidence="2">
    <location>
        <begin position="4"/>
        <end position="71"/>
    </location>
</feature>
<dbReference type="Proteomes" id="UP001239169">
    <property type="component" value="Chromosome"/>
</dbReference>
<dbReference type="PANTHER" id="PTHR12526">
    <property type="entry name" value="GLYCOSYLTRANSFERASE"/>
    <property type="match status" value="1"/>
</dbReference>
<gene>
    <name evidence="3" type="ORF">QJS64_14255</name>
</gene>